<dbReference type="PANTHER" id="PTHR11571">
    <property type="entry name" value="GLUTATHIONE S-TRANSFERASE"/>
    <property type="match status" value="1"/>
</dbReference>
<dbReference type="SUPFAM" id="SSF47616">
    <property type="entry name" value="GST C-terminal domain-like"/>
    <property type="match status" value="1"/>
</dbReference>
<name>A0A3G2JSQ7_9BILA</name>
<dbReference type="EMBL" id="MH189309">
    <property type="protein sequence ID" value="AYN44477.1"/>
    <property type="molecule type" value="mRNA"/>
</dbReference>
<feature type="domain" description="GST C-terminal" evidence="2">
    <location>
        <begin position="88"/>
        <end position="210"/>
    </location>
</feature>
<organism evidence="3">
    <name type="scientific">Brachionus calyciflorus</name>
    <dbReference type="NCBI Taxonomy" id="104777"/>
    <lineage>
        <taxon>Eukaryota</taxon>
        <taxon>Metazoa</taxon>
        <taxon>Spiralia</taxon>
        <taxon>Gnathifera</taxon>
        <taxon>Rotifera</taxon>
        <taxon>Eurotatoria</taxon>
        <taxon>Monogononta</taxon>
        <taxon>Pseudotrocha</taxon>
        <taxon>Ploima</taxon>
        <taxon>Brachionidae</taxon>
        <taxon>Brachionus</taxon>
    </lineage>
</organism>
<sequence>MGNNASFKLYYFGFRFRGEVIRLVFTAAGKEFEDVRIDPSQWPQLKNQAPFGTLPYLEVTSGSQKLVLTQSTSIARYLAKKFKLAGRNDEEAAIVDMYADQVSDVLAEFAKTARESDANKKKEIEQKIENEIMPKNLKLFEARIAESRSGYLVPSGLTWADLYLFNLLEMLGEKRVMVLEAFPNLKGLDQKIRNNPRMAAYLAKRPITPF</sequence>
<dbReference type="Gene3D" id="3.40.30.10">
    <property type="entry name" value="Glutaredoxin"/>
    <property type="match status" value="1"/>
</dbReference>
<evidence type="ECO:0000259" key="1">
    <source>
        <dbReference type="PROSITE" id="PS50404"/>
    </source>
</evidence>
<dbReference type="PANTHER" id="PTHR11571:SF150">
    <property type="entry name" value="GLUTATHIONE S-TRANSFERASE"/>
    <property type="match status" value="1"/>
</dbReference>
<dbReference type="GO" id="GO:0004364">
    <property type="term" value="F:glutathione transferase activity"/>
    <property type="evidence" value="ECO:0007669"/>
    <property type="project" value="TreeGrafter"/>
</dbReference>
<evidence type="ECO:0000259" key="2">
    <source>
        <dbReference type="PROSITE" id="PS50405"/>
    </source>
</evidence>
<dbReference type="Pfam" id="PF14497">
    <property type="entry name" value="GST_C_3"/>
    <property type="match status" value="1"/>
</dbReference>
<dbReference type="Pfam" id="PF02798">
    <property type="entry name" value="GST_N"/>
    <property type="match status" value="1"/>
</dbReference>
<dbReference type="InterPro" id="IPR004045">
    <property type="entry name" value="Glutathione_S-Trfase_N"/>
</dbReference>
<dbReference type="FunFam" id="1.20.1050.10:FF:000030">
    <property type="entry name" value="Glutathione S-transferase S1"/>
    <property type="match status" value="1"/>
</dbReference>
<dbReference type="PROSITE" id="PS50405">
    <property type="entry name" value="GST_CTER"/>
    <property type="match status" value="1"/>
</dbReference>
<dbReference type="SFLD" id="SFLDG01205">
    <property type="entry name" value="AMPS.1"/>
    <property type="match status" value="1"/>
</dbReference>
<dbReference type="InterPro" id="IPR036249">
    <property type="entry name" value="Thioredoxin-like_sf"/>
</dbReference>
<dbReference type="GO" id="GO:0006749">
    <property type="term" value="P:glutathione metabolic process"/>
    <property type="evidence" value="ECO:0007669"/>
    <property type="project" value="TreeGrafter"/>
</dbReference>
<dbReference type="CDD" id="cd03192">
    <property type="entry name" value="GST_C_Sigma_like"/>
    <property type="match status" value="1"/>
</dbReference>
<dbReference type="InterPro" id="IPR004046">
    <property type="entry name" value="GST_C"/>
</dbReference>
<dbReference type="InterPro" id="IPR040079">
    <property type="entry name" value="Glutathione_S-Trfase"/>
</dbReference>
<dbReference type="InterPro" id="IPR010987">
    <property type="entry name" value="Glutathione-S-Trfase_C-like"/>
</dbReference>
<dbReference type="CDD" id="cd03039">
    <property type="entry name" value="GST_N_Sigma_like"/>
    <property type="match status" value="1"/>
</dbReference>
<evidence type="ECO:0000313" key="3">
    <source>
        <dbReference type="EMBL" id="AYN44477.1"/>
    </source>
</evidence>
<keyword evidence="3" id="KW-0808">Transferase</keyword>
<protein>
    <submittedName>
        <fullName evidence="3">Glutathione S-transferase S4</fullName>
    </submittedName>
</protein>
<dbReference type="InterPro" id="IPR050213">
    <property type="entry name" value="GST_superfamily"/>
</dbReference>
<dbReference type="AlphaFoldDB" id="A0A3G2JSQ7"/>
<dbReference type="SUPFAM" id="SSF52833">
    <property type="entry name" value="Thioredoxin-like"/>
    <property type="match status" value="1"/>
</dbReference>
<dbReference type="SFLD" id="SFLDS00019">
    <property type="entry name" value="Glutathione_Transferase_(cytos"/>
    <property type="match status" value="1"/>
</dbReference>
<feature type="domain" description="GST N-terminal" evidence="1">
    <location>
        <begin position="5"/>
        <end position="86"/>
    </location>
</feature>
<dbReference type="PROSITE" id="PS50404">
    <property type="entry name" value="GST_NTER"/>
    <property type="match status" value="1"/>
</dbReference>
<accession>A0A3G2JSQ7</accession>
<dbReference type="SFLD" id="SFLDG00363">
    <property type="entry name" value="AMPS_(cytGST):_Alpha-__Mu-__Pi"/>
    <property type="match status" value="1"/>
</dbReference>
<dbReference type="Gene3D" id="1.20.1050.10">
    <property type="match status" value="1"/>
</dbReference>
<reference evidence="3" key="2">
    <citation type="submission" date="2018-04" db="EMBL/GenBank/DDBJ databases">
        <authorList>
            <person name="Lee J.-S."/>
        </authorList>
    </citation>
    <scope>NUCLEOTIDE SEQUENCE</scope>
</reference>
<dbReference type="InterPro" id="IPR036282">
    <property type="entry name" value="Glutathione-S-Trfase_C_sf"/>
</dbReference>
<reference evidence="3" key="1">
    <citation type="journal article" date="2018" name="Comp. Biochem. Physiol. Part D Genomics Proteomics">
        <title>Genome-wide identification of the entire 90 glutathione S-transferase (GST) subfamily genes in four rotifer Brachionus species and transcriptional modulation in response to endocrine disrupting chemicals.</title>
        <authorList>
            <person name="Park J.C."/>
            <person name="Kim D.H."/>
            <person name="Lee M.C."/>
            <person name="Han J."/>
            <person name="Kim H.J."/>
            <person name="Hagiwara A."/>
            <person name="Hwang U.K."/>
            <person name="Park H.G."/>
            <person name="Lee J.S."/>
        </authorList>
    </citation>
    <scope>NUCLEOTIDE SEQUENCE</scope>
</reference>
<proteinExistence type="evidence at transcript level"/>